<protein>
    <recommendedName>
        <fullName evidence="10">Pinin/SDK/MemA protein domain-containing protein</fullName>
    </recommendedName>
</protein>
<evidence type="ECO:0000256" key="5">
    <source>
        <dbReference type="ARBA" id="ARBA00023163"/>
    </source>
</evidence>
<dbReference type="EMBL" id="JACGWN010000011">
    <property type="protein sequence ID" value="KAL0422323.1"/>
    <property type="molecule type" value="Genomic_DNA"/>
</dbReference>
<dbReference type="AlphaFoldDB" id="A0AAW2V028"/>
<dbReference type="GO" id="GO:0071013">
    <property type="term" value="C:catalytic step 2 spliceosome"/>
    <property type="evidence" value="ECO:0007669"/>
    <property type="project" value="TreeGrafter"/>
</dbReference>
<evidence type="ECO:0000259" key="10">
    <source>
        <dbReference type="Pfam" id="PF04696"/>
    </source>
</evidence>
<evidence type="ECO:0000256" key="7">
    <source>
        <dbReference type="ARBA" id="ARBA00023242"/>
    </source>
</evidence>
<evidence type="ECO:0000256" key="8">
    <source>
        <dbReference type="SAM" id="Coils"/>
    </source>
</evidence>
<comment type="subcellular location">
    <subcellularLocation>
        <location evidence="1">Nucleus</location>
    </subcellularLocation>
</comment>
<feature type="region of interest" description="Disordered" evidence="9">
    <location>
        <begin position="372"/>
        <end position="440"/>
    </location>
</feature>
<evidence type="ECO:0000256" key="6">
    <source>
        <dbReference type="ARBA" id="ARBA00023187"/>
    </source>
</evidence>
<comment type="caution">
    <text evidence="11">The sequence shown here is derived from an EMBL/GenBank/DDBJ whole genome shotgun (WGS) entry which is preliminary data.</text>
</comment>
<evidence type="ECO:0000256" key="2">
    <source>
        <dbReference type="ARBA" id="ARBA00010386"/>
    </source>
</evidence>
<keyword evidence="4" id="KW-0805">Transcription regulation</keyword>
<keyword evidence="6" id="KW-0508">mRNA splicing</keyword>
<accession>A0AAW2V028</accession>
<organism evidence="11">
    <name type="scientific">Sesamum latifolium</name>
    <dbReference type="NCBI Taxonomy" id="2727402"/>
    <lineage>
        <taxon>Eukaryota</taxon>
        <taxon>Viridiplantae</taxon>
        <taxon>Streptophyta</taxon>
        <taxon>Embryophyta</taxon>
        <taxon>Tracheophyta</taxon>
        <taxon>Spermatophyta</taxon>
        <taxon>Magnoliopsida</taxon>
        <taxon>eudicotyledons</taxon>
        <taxon>Gunneridae</taxon>
        <taxon>Pentapetalae</taxon>
        <taxon>asterids</taxon>
        <taxon>lamiids</taxon>
        <taxon>Lamiales</taxon>
        <taxon>Pedaliaceae</taxon>
        <taxon>Sesamum</taxon>
    </lineage>
</organism>
<reference evidence="11" key="2">
    <citation type="journal article" date="2024" name="Plant">
        <title>Genomic evolution and insights into agronomic trait innovations of Sesamum species.</title>
        <authorList>
            <person name="Miao H."/>
            <person name="Wang L."/>
            <person name="Qu L."/>
            <person name="Liu H."/>
            <person name="Sun Y."/>
            <person name="Le M."/>
            <person name="Wang Q."/>
            <person name="Wei S."/>
            <person name="Zheng Y."/>
            <person name="Lin W."/>
            <person name="Duan Y."/>
            <person name="Cao H."/>
            <person name="Xiong S."/>
            <person name="Wang X."/>
            <person name="Wei L."/>
            <person name="Li C."/>
            <person name="Ma Q."/>
            <person name="Ju M."/>
            <person name="Zhao R."/>
            <person name="Li G."/>
            <person name="Mu C."/>
            <person name="Tian Q."/>
            <person name="Mei H."/>
            <person name="Zhang T."/>
            <person name="Gao T."/>
            <person name="Zhang H."/>
        </authorList>
    </citation>
    <scope>NUCLEOTIDE SEQUENCE</scope>
    <source>
        <strain evidence="11">KEN1</strain>
    </source>
</reference>
<feature type="compositionally biased region" description="Basic and acidic residues" evidence="9">
    <location>
        <begin position="151"/>
        <end position="161"/>
    </location>
</feature>
<evidence type="ECO:0000313" key="11">
    <source>
        <dbReference type="EMBL" id="KAL0422323.1"/>
    </source>
</evidence>
<dbReference type="GO" id="GO:0006397">
    <property type="term" value="P:mRNA processing"/>
    <property type="evidence" value="ECO:0007669"/>
    <property type="project" value="UniProtKB-KW"/>
</dbReference>
<dbReference type="PANTHER" id="PTHR12707">
    <property type="entry name" value="PINN"/>
    <property type="match status" value="1"/>
</dbReference>
<comment type="similarity">
    <text evidence="2">Belongs to the pinin family.</text>
</comment>
<feature type="region of interest" description="Disordered" evidence="9">
    <location>
        <begin position="192"/>
        <end position="222"/>
    </location>
</feature>
<feature type="compositionally biased region" description="Low complexity" evidence="9">
    <location>
        <begin position="111"/>
        <end position="126"/>
    </location>
</feature>
<gene>
    <name evidence="11" type="ORF">Slati_3255200</name>
</gene>
<dbReference type="InterPro" id="IPR039853">
    <property type="entry name" value="Pinin"/>
</dbReference>
<reference evidence="11" key="1">
    <citation type="submission" date="2020-06" db="EMBL/GenBank/DDBJ databases">
        <authorList>
            <person name="Li T."/>
            <person name="Hu X."/>
            <person name="Zhang T."/>
            <person name="Song X."/>
            <person name="Zhang H."/>
            <person name="Dai N."/>
            <person name="Sheng W."/>
            <person name="Hou X."/>
            <person name="Wei L."/>
        </authorList>
    </citation>
    <scope>NUCLEOTIDE SEQUENCE</scope>
    <source>
        <strain evidence="11">KEN1</strain>
        <tissue evidence="11">Leaf</tissue>
    </source>
</reference>
<feature type="compositionally biased region" description="Basic and acidic residues" evidence="9">
    <location>
        <begin position="414"/>
        <end position="427"/>
    </location>
</feature>
<feature type="domain" description="Pinin/SDK/MemA protein" evidence="10">
    <location>
        <begin position="166"/>
        <end position="303"/>
    </location>
</feature>
<feature type="coiled-coil region" evidence="8">
    <location>
        <begin position="4"/>
        <end position="31"/>
    </location>
</feature>
<evidence type="ECO:0000256" key="9">
    <source>
        <dbReference type="SAM" id="MobiDB-lite"/>
    </source>
</evidence>
<dbReference type="InterPro" id="IPR006786">
    <property type="entry name" value="Pinin_SDK_MemA"/>
</dbReference>
<evidence type="ECO:0000256" key="4">
    <source>
        <dbReference type="ARBA" id="ARBA00023015"/>
    </source>
</evidence>
<evidence type="ECO:0000256" key="1">
    <source>
        <dbReference type="ARBA" id="ARBA00004123"/>
    </source>
</evidence>
<evidence type="ECO:0000256" key="3">
    <source>
        <dbReference type="ARBA" id="ARBA00022664"/>
    </source>
</evidence>
<feature type="compositionally biased region" description="Acidic residues" evidence="9">
    <location>
        <begin position="389"/>
        <end position="412"/>
    </location>
</feature>
<name>A0AAW2V028_9LAMI</name>
<feature type="compositionally biased region" description="Basic and acidic residues" evidence="9">
    <location>
        <begin position="195"/>
        <end position="222"/>
    </location>
</feature>
<keyword evidence="3" id="KW-0507">mRNA processing</keyword>
<sequence length="440" mass="50619">MGSTAVAEKTEEELRKEIDELYRQQREITERLRDPRGIRRGGLSGAGPRNFAANGGRQRGFVRPAERNDAEDQPPAKRRLSSAVVKVEDGEIAEEGSEAAMDVQKKDVASEIGENGNENAGQGEKNPSNWARRDGNQRSSKPDFEIPPAEHIPRVLPKNEDPSLVSRNKRMLGQLLGTLERFRKEDMQLSGTEAYMRRSDSLKRAEQRAREESEKLRQQEREQIAEKRKRDLNKIQLLTSFVYAVNCPNVRLSARIAAKAEEKKLELLFLRWSEHHKKLGNFIRTKAEPPIYYMFSKPLDQATLTEQQKEQMFQEWKAARREELSQYQKQIADQYVANVDKELERWQNGRKGRRANNDMANLQETMDKELETHQLEHGPKTRKIPGQDNNEDEDDVEDINVGEDDMMDDVLGVDDNRRVDETVKVEEAGNGSPIEEKKDE</sequence>
<keyword evidence="5" id="KW-0804">Transcription</keyword>
<keyword evidence="7" id="KW-0539">Nucleus</keyword>
<dbReference type="Pfam" id="PF04696">
    <property type="entry name" value="Pinin_SDK_memA"/>
    <property type="match status" value="1"/>
</dbReference>
<dbReference type="PANTHER" id="PTHR12707:SF0">
    <property type="entry name" value="PININ"/>
    <property type="match status" value="1"/>
</dbReference>
<keyword evidence="8" id="KW-0175">Coiled coil</keyword>
<proteinExistence type="inferred from homology"/>
<dbReference type="GO" id="GO:0008380">
    <property type="term" value="P:RNA splicing"/>
    <property type="evidence" value="ECO:0007669"/>
    <property type="project" value="UniProtKB-KW"/>
</dbReference>
<feature type="compositionally biased region" description="Basic and acidic residues" evidence="9">
    <location>
        <begin position="131"/>
        <end position="144"/>
    </location>
</feature>
<feature type="region of interest" description="Disordered" evidence="9">
    <location>
        <begin position="32"/>
        <end position="165"/>
    </location>
</feature>